<comment type="caution">
    <text evidence="3">The sequence shown here is derived from an EMBL/GenBank/DDBJ whole genome shotgun (WGS) entry which is preliminary data.</text>
</comment>
<name>A0AAD5LJN4_9CRUS</name>
<proteinExistence type="predicted"/>
<accession>A0AAD5LJN4</accession>
<dbReference type="EMBL" id="WJBH02000002">
    <property type="protein sequence ID" value="KAI9563240.1"/>
    <property type="molecule type" value="Genomic_DNA"/>
</dbReference>
<keyword evidence="2" id="KW-0472">Membrane</keyword>
<organism evidence="3 4">
    <name type="scientific">Daphnia sinensis</name>
    <dbReference type="NCBI Taxonomy" id="1820382"/>
    <lineage>
        <taxon>Eukaryota</taxon>
        <taxon>Metazoa</taxon>
        <taxon>Ecdysozoa</taxon>
        <taxon>Arthropoda</taxon>
        <taxon>Crustacea</taxon>
        <taxon>Branchiopoda</taxon>
        <taxon>Diplostraca</taxon>
        <taxon>Cladocera</taxon>
        <taxon>Anomopoda</taxon>
        <taxon>Daphniidae</taxon>
        <taxon>Daphnia</taxon>
        <taxon>Daphnia similis group</taxon>
    </lineage>
</organism>
<dbReference type="AlphaFoldDB" id="A0AAD5LJN4"/>
<feature type="region of interest" description="Disordered" evidence="1">
    <location>
        <begin position="81"/>
        <end position="104"/>
    </location>
</feature>
<keyword evidence="4" id="KW-1185">Reference proteome</keyword>
<evidence type="ECO:0000313" key="3">
    <source>
        <dbReference type="EMBL" id="KAI9563240.1"/>
    </source>
</evidence>
<gene>
    <name evidence="3" type="ORF">GHT06_010698</name>
</gene>
<dbReference type="Proteomes" id="UP000820818">
    <property type="component" value="Linkage Group LG2"/>
</dbReference>
<reference evidence="3 4" key="1">
    <citation type="submission" date="2022-05" db="EMBL/GenBank/DDBJ databases">
        <title>A multi-omics perspective on studying reproductive biology in Daphnia sinensis.</title>
        <authorList>
            <person name="Jia J."/>
        </authorList>
    </citation>
    <scope>NUCLEOTIDE SEQUENCE [LARGE SCALE GENOMIC DNA]</scope>
    <source>
        <strain evidence="3 4">WSL</strain>
    </source>
</reference>
<sequence>MLSLPSHSRQKSCNIVKRSQSTKLNSIQSSNHLRFLIFFFPLPHAVSLVLRLRANYRYSRISGWHAFHAIRRSPQWVEHSKRYTSKHEAGSTAMEPEMSKKEMS</sequence>
<evidence type="ECO:0000256" key="2">
    <source>
        <dbReference type="SAM" id="Phobius"/>
    </source>
</evidence>
<keyword evidence="2" id="KW-0812">Transmembrane</keyword>
<keyword evidence="2" id="KW-1133">Transmembrane helix</keyword>
<protein>
    <submittedName>
        <fullName evidence="3">Uncharacterized protein</fullName>
    </submittedName>
</protein>
<evidence type="ECO:0000313" key="4">
    <source>
        <dbReference type="Proteomes" id="UP000820818"/>
    </source>
</evidence>
<evidence type="ECO:0000256" key="1">
    <source>
        <dbReference type="SAM" id="MobiDB-lite"/>
    </source>
</evidence>
<feature type="transmembrane region" description="Helical" evidence="2">
    <location>
        <begin position="33"/>
        <end position="52"/>
    </location>
</feature>